<dbReference type="Gene3D" id="3.10.180.10">
    <property type="entry name" value="2,3-Dihydroxybiphenyl 1,2-Dioxygenase, domain 1"/>
    <property type="match status" value="1"/>
</dbReference>
<dbReference type="EMBL" id="UINC01055262">
    <property type="protein sequence ID" value="SVB73928.1"/>
    <property type="molecule type" value="Genomic_DNA"/>
</dbReference>
<proteinExistence type="predicted"/>
<protein>
    <recommendedName>
        <fullName evidence="1">VOC domain-containing protein</fullName>
    </recommendedName>
</protein>
<feature type="non-terminal residue" evidence="2">
    <location>
        <position position="1"/>
    </location>
</feature>
<feature type="domain" description="VOC" evidence="1">
    <location>
        <begin position="3"/>
        <end position="118"/>
    </location>
</feature>
<dbReference type="InterPro" id="IPR041581">
    <property type="entry name" value="Glyoxalase_6"/>
</dbReference>
<evidence type="ECO:0000259" key="1">
    <source>
        <dbReference type="PROSITE" id="PS51819"/>
    </source>
</evidence>
<accession>A0A382GFF3</accession>
<reference evidence="2" key="1">
    <citation type="submission" date="2018-05" db="EMBL/GenBank/DDBJ databases">
        <authorList>
            <person name="Lanie J.A."/>
            <person name="Ng W.-L."/>
            <person name="Kazmierczak K.M."/>
            <person name="Andrzejewski T.M."/>
            <person name="Davidsen T.M."/>
            <person name="Wayne K.J."/>
            <person name="Tettelin H."/>
            <person name="Glass J.I."/>
            <person name="Rusch D."/>
            <person name="Podicherti R."/>
            <person name="Tsui H.-C.T."/>
            <person name="Winkler M.E."/>
        </authorList>
    </citation>
    <scope>NUCLEOTIDE SEQUENCE</scope>
</reference>
<organism evidence="2">
    <name type="scientific">marine metagenome</name>
    <dbReference type="NCBI Taxonomy" id="408172"/>
    <lineage>
        <taxon>unclassified sequences</taxon>
        <taxon>metagenomes</taxon>
        <taxon>ecological metagenomes</taxon>
    </lineage>
</organism>
<sequence length="119" mass="13044">IAVMKRVIVFVADVEKCANFYRAMFDLSPIESDLAADEWAELDAGGCRLAFHKAHGVYGPTGSSADPHKIVFYAEDVGAVQQELVRRGAPMEEVKTFGDVLLCDGTDPEGHRFQISNRA</sequence>
<evidence type="ECO:0000313" key="2">
    <source>
        <dbReference type="EMBL" id="SVB73928.1"/>
    </source>
</evidence>
<dbReference type="SUPFAM" id="SSF54593">
    <property type="entry name" value="Glyoxalase/Bleomycin resistance protein/Dihydroxybiphenyl dioxygenase"/>
    <property type="match status" value="1"/>
</dbReference>
<dbReference type="InterPro" id="IPR029068">
    <property type="entry name" value="Glyas_Bleomycin-R_OHBP_Dase"/>
</dbReference>
<dbReference type="PROSITE" id="PS51819">
    <property type="entry name" value="VOC"/>
    <property type="match status" value="1"/>
</dbReference>
<dbReference type="InterPro" id="IPR037523">
    <property type="entry name" value="VOC_core"/>
</dbReference>
<dbReference type="Pfam" id="PF18029">
    <property type="entry name" value="Glyoxalase_6"/>
    <property type="match status" value="1"/>
</dbReference>
<gene>
    <name evidence="2" type="ORF">METZ01_LOCUS226782</name>
</gene>
<dbReference type="AlphaFoldDB" id="A0A382GFF3"/>
<name>A0A382GFF3_9ZZZZ</name>